<accession>A0A836BVZ3</accession>
<keyword evidence="1" id="KW-0496">Mitochondrion</keyword>
<dbReference type="OrthoDB" id="344165at2759"/>
<organism evidence="3 4">
    <name type="scientific">Edaphochlamys debaryana</name>
    <dbReference type="NCBI Taxonomy" id="47281"/>
    <lineage>
        <taxon>Eukaryota</taxon>
        <taxon>Viridiplantae</taxon>
        <taxon>Chlorophyta</taxon>
        <taxon>core chlorophytes</taxon>
        <taxon>Chlorophyceae</taxon>
        <taxon>CS clade</taxon>
        <taxon>Chlamydomonadales</taxon>
        <taxon>Chlamydomonadales incertae sedis</taxon>
        <taxon>Edaphochlamys</taxon>
    </lineage>
</organism>
<gene>
    <name evidence="3" type="ORF">HYH03_011865</name>
</gene>
<keyword evidence="1" id="KW-0143">Chaperone</keyword>
<keyword evidence="1" id="KW-0472">Membrane</keyword>
<keyword evidence="1" id="KW-0999">Mitochondrion inner membrane</keyword>
<dbReference type="GO" id="GO:0015031">
    <property type="term" value="P:protein transport"/>
    <property type="evidence" value="ECO:0007669"/>
    <property type="project" value="UniProtKB-KW"/>
</dbReference>
<proteinExistence type="inferred from homology"/>
<comment type="domain">
    <text evidence="1">The twin CX3C motif contains 4 conserved Cys residues that form 2 disulfide bonds in the mitochondrial intermembrane space.</text>
</comment>
<comment type="function">
    <text evidence="1">Mitochondrial intermembrane chaperone that participates in the import and insertion of some multi-pass transmembrane proteins into the mitochondrial inner membrane. Also required for the transfer of beta-barrel precursors from the TOM complex to the sorting and assembly machinery (SAM complex) of the outer membrane. Acts as a chaperone-like protein that protects the hydrophobic precursors from aggregation and guide them through the mitochondrial intermembrane space.</text>
</comment>
<comment type="subcellular location">
    <subcellularLocation>
        <location evidence="1">Mitochondrion inner membrane</location>
        <topology evidence="1">Peripheral membrane protein</topology>
        <orientation evidence="1">Intermembrane side</orientation>
    </subcellularLocation>
</comment>
<dbReference type="Gene3D" id="1.10.287.810">
    <property type="entry name" value="Mitochondrial import inner membrane translocase subunit tim13 like domains"/>
    <property type="match status" value="1"/>
</dbReference>
<dbReference type="InterPro" id="IPR035427">
    <property type="entry name" value="Tim10-like_dom_sf"/>
</dbReference>
<feature type="domain" description="Tim10-like" evidence="2">
    <location>
        <begin position="14"/>
        <end position="74"/>
    </location>
</feature>
<dbReference type="EMBL" id="JAEHOE010000071">
    <property type="protein sequence ID" value="KAG2489583.1"/>
    <property type="molecule type" value="Genomic_DNA"/>
</dbReference>
<name>A0A836BVZ3_9CHLO</name>
<evidence type="ECO:0000256" key="1">
    <source>
        <dbReference type="RuleBase" id="RU367043"/>
    </source>
</evidence>
<evidence type="ECO:0000259" key="2">
    <source>
        <dbReference type="Pfam" id="PF02953"/>
    </source>
</evidence>
<comment type="similarity">
    <text evidence="1">Belongs to the small Tim family.</text>
</comment>
<comment type="caution">
    <text evidence="3">The sequence shown here is derived from an EMBL/GenBank/DDBJ whole genome shotgun (WGS) entry which is preliminary data.</text>
</comment>
<dbReference type="Pfam" id="PF02953">
    <property type="entry name" value="zf-Tim10_DDP"/>
    <property type="match status" value="1"/>
</dbReference>
<reference evidence="3" key="1">
    <citation type="journal article" date="2020" name="bioRxiv">
        <title>Comparative genomics of Chlamydomonas.</title>
        <authorList>
            <person name="Craig R.J."/>
            <person name="Hasan A.R."/>
            <person name="Ness R.W."/>
            <person name="Keightley P.D."/>
        </authorList>
    </citation>
    <scope>NUCLEOTIDE SEQUENCE</scope>
    <source>
        <strain evidence="3">CCAP 11/70</strain>
    </source>
</reference>
<evidence type="ECO:0000313" key="4">
    <source>
        <dbReference type="Proteomes" id="UP000612055"/>
    </source>
</evidence>
<dbReference type="GO" id="GO:0005743">
    <property type="term" value="C:mitochondrial inner membrane"/>
    <property type="evidence" value="ECO:0007669"/>
    <property type="project" value="UniProtKB-SubCell"/>
</dbReference>
<dbReference type="SUPFAM" id="SSF144122">
    <property type="entry name" value="Tim10-like"/>
    <property type="match status" value="1"/>
</dbReference>
<keyword evidence="4" id="KW-1185">Reference proteome</keyword>
<keyword evidence="1" id="KW-1015">Disulfide bond</keyword>
<keyword evidence="1" id="KW-0653">Protein transport</keyword>
<dbReference type="InterPro" id="IPR004217">
    <property type="entry name" value="Tim10-like"/>
</dbReference>
<evidence type="ECO:0000313" key="3">
    <source>
        <dbReference type="EMBL" id="KAG2489583.1"/>
    </source>
</evidence>
<comment type="subunit">
    <text evidence="1">Heterohexamer.</text>
</comment>
<dbReference type="Proteomes" id="UP000612055">
    <property type="component" value="Unassembled WGS sequence"/>
</dbReference>
<keyword evidence="1" id="KW-0813">Transport</keyword>
<sequence>MAAQQPQVSQELQQFIQQESQLAQVQSMVATLTEVCWDTCVQAPGSSLSSKEQSCLENCARRFVDATQYILQRAAHKSDNGHF</sequence>
<keyword evidence="1" id="KW-0811">Translocation</keyword>
<dbReference type="AlphaFoldDB" id="A0A836BVZ3"/>
<protein>
    <recommendedName>
        <fullName evidence="1">Mitochondrial import inner membrane translocase subunit</fullName>
    </recommendedName>
</protein>